<reference evidence="2 3" key="1">
    <citation type="journal article" date="2019" name="Nat. Microbiol.">
        <title>Mediterranean grassland soil C-N compound turnover is dependent on rainfall and depth, and is mediated by genomically divergent microorganisms.</title>
        <authorList>
            <person name="Diamond S."/>
            <person name="Andeer P.F."/>
            <person name="Li Z."/>
            <person name="Crits-Christoph A."/>
            <person name="Burstein D."/>
            <person name="Anantharaman K."/>
            <person name="Lane K.R."/>
            <person name="Thomas B.C."/>
            <person name="Pan C."/>
            <person name="Northen T.R."/>
            <person name="Banfield J.F."/>
        </authorList>
    </citation>
    <scope>NUCLEOTIDE SEQUENCE [LARGE SCALE GENOMIC DNA]</scope>
    <source>
        <strain evidence="2">WS_8</strain>
    </source>
</reference>
<dbReference type="SUPFAM" id="SSF110997">
    <property type="entry name" value="Sporulation related repeat"/>
    <property type="match status" value="1"/>
</dbReference>
<accession>A0A538TLR9</accession>
<evidence type="ECO:0000313" key="2">
    <source>
        <dbReference type="EMBL" id="TMQ64576.1"/>
    </source>
</evidence>
<proteinExistence type="predicted"/>
<dbReference type="EMBL" id="VBOY01000083">
    <property type="protein sequence ID" value="TMQ64576.1"/>
    <property type="molecule type" value="Genomic_DNA"/>
</dbReference>
<feature type="domain" description="SPOR" evidence="1">
    <location>
        <begin position="3"/>
        <end position="85"/>
    </location>
</feature>
<organism evidence="2 3">
    <name type="scientific">Eiseniibacteriota bacterium</name>
    <dbReference type="NCBI Taxonomy" id="2212470"/>
    <lineage>
        <taxon>Bacteria</taxon>
        <taxon>Candidatus Eiseniibacteriota</taxon>
    </lineage>
</organism>
<protein>
    <recommendedName>
        <fullName evidence="1">SPOR domain-containing protein</fullName>
    </recommendedName>
</protein>
<gene>
    <name evidence="2" type="ORF">E6K78_08955</name>
</gene>
<dbReference type="AlphaFoldDB" id="A0A538TLR9"/>
<dbReference type="GO" id="GO:0042834">
    <property type="term" value="F:peptidoglycan binding"/>
    <property type="evidence" value="ECO:0007669"/>
    <property type="project" value="InterPro"/>
</dbReference>
<dbReference type="InterPro" id="IPR007730">
    <property type="entry name" value="SPOR-like_dom"/>
</dbReference>
<name>A0A538TLR9_UNCEI</name>
<sequence length="93" mass="10291">MKPPAPKVFALEVATFIIQERAQSECDLLAESTNLKARLRTRTGSDGVVIYRVLLGRFDDEQAAETAADDLLTRGLVSEARVISFTPRSSRPR</sequence>
<evidence type="ECO:0000313" key="3">
    <source>
        <dbReference type="Proteomes" id="UP000316609"/>
    </source>
</evidence>
<dbReference type="Gene3D" id="3.30.70.1070">
    <property type="entry name" value="Sporulation related repeat"/>
    <property type="match status" value="1"/>
</dbReference>
<dbReference type="Proteomes" id="UP000316609">
    <property type="component" value="Unassembled WGS sequence"/>
</dbReference>
<dbReference type="PROSITE" id="PS51724">
    <property type="entry name" value="SPOR"/>
    <property type="match status" value="1"/>
</dbReference>
<comment type="caution">
    <text evidence="2">The sequence shown here is derived from an EMBL/GenBank/DDBJ whole genome shotgun (WGS) entry which is preliminary data.</text>
</comment>
<evidence type="ECO:0000259" key="1">
    <source>
        <dbReference type="PROSITE" id="PS51724"/>
    </source>
</evidence>
<dbReference type="InterPro" id="IPR036680">
    <property type="entry name" value="SPOR-like_sf"/>
</dbReference>